<dbReference type="InterPro" id="IPR003772">
    <property type="entry name" value="YceD"/>
</dbReference>
<dbReference type="EMBL" id="CAEZZL010000007">
    <property type="protein sequence ID" value="CAB4754161.1"/>
    <property type="molecule type" value="Genomic_DNA"/>
</dbReference>
<reference evidence="1" key="1">
    <citation type="submission" date="2020-05" db="EMBL/GenBank/DDBJ databases">
        <authorList>
            <person name="Chiriac C."/>
            <person name="Salcher M."/>
            <person name="Ghai R."/>
            <person name="Kavagutti S V."/>
        </authorList>
    </citation>
    <scope>NUCLEOTIDE SEQUENCE</scope>
</reference>
<dbReference type="EMBL" id="CAEZXA010000061">
    <property type="protein sequence ID" value="CAB4675785.1"/>
    <property type="molecule type" value="Genomic_DNA"/>
</dbReference>
<evidence type="ECO:0000313" key="4">
    <source>
        <dbReference type="EMBL" id="CAB5048882.1"/>
    </source>
</evidence>
<organism evidence="1">
    <name type="scientific">freshwater metagenome</name>
    <dbReference type="NCBI Taxonomy" id="449393"/>
    <lineage>
        <taxon>unclassified sequences</taxon>
        <taxon>metagenomes</taxon>
        <taxon>ecological metagenomes</taxon>
    </lineage>
</organism>
<dbReference type="EMBL" id="CAETWZ010000034">
    <property type="protein sequence ID" value="CAB4367724.1"/>
    <property type="molecule type" value="Genomic_DNA"/>
</dbReference>
<name>A0A6J6AGK5_9ZZZZ</name>
<evidence type="ECO:0000313" key="2">
    <source>
        <dbReference type="EMBL" id="CAB4675785.1"/>
    </source>
</evidence>
<dbReference type="EMBL" id="CAFBQH010000036">
    <property type="protein sequence ID" value="CAB5048882.1"/>
    <property type="molecule type" value="Genomic_DNA"/>
</dbReference>
<evidence type="ECO:0000313" key="3">
    <source>
        <dbReference type="EMBL" id="CAB4754161.1"/>
    </source>
</evidence>
<sequence>MLRVSSIKTICKTGFALAKPLIVNAVELLRRPGTTKDIDVSISVDDFEFADARMVDVPVDISVHLESLSTGIHVAGTASATWSGVCRRCLAPLVERMSVDLDEMYQKGTYDPDAYEIENDQINLLPMVREGLLLAVPLSPLCRDDCPGFCPHCGADLADTRCNCETSAPDPRWSALENLKGVFPDDAP</sequence>
<gene>
    <name evidence="2" type="ORF">UFOPK2334_00823</name>
    <name evidence="3" type="ORF">UFOPK2870_00219</name>
    <name evidence="1" type="ORF">UFOPK4179_00512</name>
    <name evidence="4" type="ORF">UFOPK4293_00727</name>
</gene>
<dbReference type="AlphaFoldDB" id="A0A6J6AGK5"/>
<dbReference type="PANTHER" id="PTHR34374">
    <property type="entry name" value="LARGE RIBOSOMAL RNA SUBUNIT ACCUMULATION PROTEIN YCED HOMOLOG 1, CHLOROPLASTIC"/>
    <property type="match status" value="1"/>
</dbReference>
<proteinExistence type="predicted"/>
<evidence type="ECO:0000313" key="1">
    <source>
        <dbReference type="EMBL" id="CAB4367724.1"/>
    </source>
</evidence>
<accession>A0A6J6AGK5</accession>
<dbReference type="Pfam" id="PF02620">
    <property type="entry name" value="YceD"/>
    <property type="match status" value="1"/>
</dbReference>
<protein>
    <submittedName>
        <fullName evidence="1">Unannotated protein</fullName>
    </submittedName>
</protein>
<dbReference type="PANTHER" id="PTHR34374:SF1">
    <property type="entry name" value="LARGE RIBOSOMAL RNA SUBUNIT ACCUMULATION PROTEIN YCED HOMOLOG 1, CHLOROPLASTIC"/>
    <property type="match status" value="1"/>
</dbReference>